<dbReference type="Proteomes" id="UP000251960">
    <property type="component" value="Chromosome 5"/>
</dbReference>
<comment type="caution">
    <text evidence="1">The sequence shown here is derived from an EMBL/GenBank/DDBJ whole genome shotgun (WGS) entry which is preliminary data.</text>
</comment>
<reference evidence="1" key="1">
    <citation type="journal article" date="2018" name="Nat. Genet.">
        <title>Extensive intraspecific gene order and gene structural variations between Mo17 and other maize genomes.</title>
        <authorList>
            <person name="Sun S."/>
            <person name="Zhou Y."/>
            <person name="Chen J."/>
            <person name="Shi J."/>
            <person name="Zhao H."/>
            <person name="Zhao H."/>
            <person name="Song W."/>
            <person name="Zhang M."/>
            <person name="Cui Y."/>
            <person name="Dong X."/>
            <person name="Liu H."/>
            <person name="Ma X."/>
            <person name="Jiao Y."/>
            <person name="Wang B."/>
            <person name="Wei X."/>
            <person name="Stein J.C."/>
            <person name="Glaubitz J.C."/>
            <person name="Lu F."/>
            <person name="Yu G."/>
            <person name="Liang C."/>
            <person name="Fengler K."/>
            <person name="Li B."/>
            <person name="Rafalski A."/>
            <person name="Schnable P.S."/>
            <person name="Ware D.H."/>
            <person name="Buckler E.S."/>
            <person name="Lai J."/>
        </authorList>
    </citation>
    <scope>NUCLEOTIDE SEQUENCE [LARGE SCALE GENOMIC DNA]</scope>
    <source>
        <tissue evidence="1">Seedling</tissue>
    </source>
</reference>
<gene>
    <name evidence="1" type="ORF">Zm00014a_008941</name>
</gene>
<proteinExistence type="predicted"/>
<organism evidence="1">
    <name type="scientific">Zea mays</name>
    <name type="common">Maize</name>
    <dbReference type="NCBI Taxonomy" id="4577"/>
    <lineage>
        <taxon>Eukaryota</taxon>
        <taxon>Viridiplantae</taxon>
        <taxon>Streptophyta</taxon>
        <taxon>Embryophyta</taxon>
        <taxon>Tracheophyta</taxon>
        <taxon>Spermatophyta</taxon>
        <taxon>Magnoliopsida</taxon>
        <taxon>Liliopsida</taxon>
        <taxon>Poales</taxon>
        <taxon>Poaceae</taxon>
        <taxon>PACMAD clade</taxon>
        <taxon>Panicoideae</taxon>
        <taxon>Andropogonodae</taxon>
        <taxon>Andropogoneae</taxon>
        <taxon>Tripsacinae</taxon>
        <taxon>Zea</taxon>
    </lineage>
</organism>
<dbReference type="EMBL" id="NCVQ01000006">
    <property type="protein sequence ID" value="PWZ21761.1"/>
    <property type="molecule type" value="Genomic_DNA"/>
</dbReference>
<accession>A0A3L6ENX6</accession>
<protein>
    <submittedName>
        <fullName evidence="1">Uncharacterized protein</fullName>
    </submittedName>
</protein>
<name>A0A3L6ENX6_MAIZE</name>
<dbReference type="AlphaFoldDB" id="A0A3L6ENX6"/>
<sequence>MSKKMMELLMDCRIVSAFSSGCQAISMKRWRLITECWTEWGTIWILQGVFCLGPWTNSRWYLRPNQAGGWEPSSHHSSPFFCWFTT</sequence>
<evidence type="ECO:0000313" key="1">
    <source>
        <dbReference type="EMBL" id="PWZ21761.1"/>
    </source>
</evidence>